<dbReference type="InterPro" id="IPR001036">
    <property type="entry name" value="Acrflvin-R"/>
</dbReference>
<dbReference type="Gene3D" id="3.30.2090.10">
    <property type="entry name" value="Multidrug efflux transporter AcrB TolC docking domain, DN and DC subdomains"/>
    <property type="match status" value="1"/>
</dbReference>
<dbReference type="Proteomes" id="UP000287033">
    <property type="component" value="Unassembled WGS sequence"/>
</dbReference>
<comment type="caution">
    <text evidence="1">The sequence shown here is derived from an EMBL/GenBank/DDBJ whole genome shotgun (WGS) entry which is preliminary data.</text>
</comment>
<dbReference type="STRING" id="137246.A0A401U1P3"/>
<dbReference type="PANTHER" id="PTHR32063">
    <property type="match status" value="1"/>
</dbReference>
<dbReference type="GO" id="GO:0005886">
    <property type="term" value="C:plasma membrane"/>
    <property type="evidence" value="ECO:0007669"/>
    <property type="project" value="TreeGrafter"/>
</dbReference>
<reference evidence="1 2" key="1">
    <citation type="journal article" date="2018" name="Nat. Ecol. Evol.">
        <title>Shark genomes provide insights into elasmobranch evolution and the origin of vertebrates.</title>
        <authorList>
            <person name="Hara Y"/>
            <person name="Yamaguchi K"/>
            <person name="Onimaru K"/>
            <person name="Kadota M"/>
            <person name="Koyanagi M"/>
            <person name="Keeley SD"/>
            <person name="Tatsumi K"/>
            <person name="Tanaka K"/>
            <person name="Motone F"/>
            <person name="Kageyama Y"/>
            <person name="Nozu R"/>
            <person name="Adachi N"/>
            <person name="Nishimura O"/>
            <person name="Nakagawa R"/>
            <person name="Tanegashima C"/>
            <person name="Kiyatake I"/>
            <person name="Matsumoto R"/>
            <person name="Murakumo K"/>
            <person name="Nishida K"/>
            <person name="Terakita A"/>
            <person name="Kuratani S"/>
            <person name="Sato K"/>
            <person name="Hyodo S Kuraku.S."/>
        </authorList>
    </citation>
    <scope>NUCLEOTIDE SEQUENCE [LARGE SCALE GENOMIC DNA]</scope>
</reference>
<dbReference type="OrthoDB" id="10635483at2759"/>
<sequence length="180" mass="19881">RSVIDVISRNPSVANATGYIGPGGPTVTENNGRLFVLLKPRAERNASADQVIRQLDTALQKIKGMSVFMQATQDINLASRLSKTQYQFTLTDVNQDELNLWAGKLYQKLKTLPELADVATDQANAARQLKLQIDRDAASRLGIDPAAVDNTLYDSFGQRHVAQLFTTLNTYYVILEVDPS</sequence>
<evidence type="ECO:0000313" key="1">
    <source>
        <dbReference type="EMBL" id="GCC48815.1"/>
    </source>
</evidence>
<dbReference type="Pfam" id="PF00873">
    <property type="entry name" value="ACR_tran"/>
    <property type="match status" value="1"/>
</dbReference>
<dbReference type="GO" id="GO:0042910">
    <property type="term" value="F:xenobiotic transmembrane transporter activity"/>
    <property type="evidence" value="ECO:0007669"/>
    <property type="project" value="TreeGrafter"/>
</dbReference>
<name>A0A401U1P3_CHIPU</name>
<dbReference type="SUPFAM" id="SSF82693">
    <property type="entry name" value="Multidrug efflux transporter AcrB pore domain, PN1, PN2, PC1 and PC2 subdomains"/>
    <property type="match status" value="1"/>
</dbReference>
<proteinExistence type="predicted"/>
<accession>A0A401U1P3</accession>
<keyword evidence="2" id="KW-1185">Reference proteome</keyword>
<organism evidence="1 2">
    <name type="scientific">Chiloscyllium punctatum</name>
    <name type="common">Brownbanded bambooshark</name>
    <name type="synonym">Hemiscyllium punctatum</name>
    <dbReference type="NCBI Taxonomy" id="137246"/>
    <lineage>
        <taxon>Eukaryota</taxon>
        <taxon>Metazoa</taxon>
        <taxon>Chordata</taxon>
        <taxon>Craniata</taxon>
        <taxon>Vertebrata</taxon>
        <taxon>Chondrichthyes</taxon>
        <taxon>Elasmobranchii</taxon>
        <taxon>Galeomorphii</taxon>
        <taxon>Galeoidea</taxon>
        <taxon>Orectolobiformes</taxon>
        <taxon>Hemiscylliidae</taxon>
        <taxon>Chiloscyllium</taxon>
    </lineage>
</organism>
<feature type="non-terminal residue" evidence="1">
    <location>
        <position position="1"/>
    </location>
</feature>
<dbReference type="SUPFAM" id="SSF82714">
    <property type="entry name" value="Multidrug efflux transporter AcrB TolC docking domain, DN and DC subdomains"/>
    <property type="match status" value="1"/>
</dbReference>
<dbReference type="EMBL" id="BEZZ01255246">
    <property type="protein sequence ID" value="GCC48815.1"/>
    <property type="molecule type" value="Genomic_DNA"/>
</dbReference>
<gene>
    <name evidence="1" type="ORF">chiPu_0033141</name>
</gene>
<dbReference type="Gene3D" id="3.30.70.1430">
    <property type="entry name" value="Multidrug efflux transporter AcrB pore domain"/>
    <property type="match status" value="1"/>
</dbReference>
<feature type="non-terminal residue" evidence="1">
    <location>
        <position position="180"/>
    </location>
</feature>
<evidence type="ECO:0008006" key="3">
    <source>
        <dbReference type="Google" id="ProtNLM"/>
    </source>
</evidence>
<dbReference type="InterPro" id="IPR027463">
    <property type="entry name" value="AcrB_DN_DC_subdom"/>
</dbReference>
<evidence type="ECO:0000313" key="2">
    <source>
        <dbReference type="Proteomes" id="UP000287033"/>
    </source>
</evidence>
<dbReference type="AlphaFoldDB" id="A0A401U1P3"/>
<protein>
    <recommendedName>
        <fullName evidence="3">Acriflavine resistance protein B</fullName>
    </recommendedName>
</protein>
<dbReference type="PANTHER" id="PTHR32063:SF21">
    <property type="entry name" value="MULTIDRUG RESISTANCE PROTEIN MDTB"/>
    <property type="match status" value="1"/>
</dbReference>